<dbReference type="InterPro" id="IPR025159">
    <property type="entry name" value="AbiEi_N"/>
</dbReference>
<protein>
    <recommendedName>
        <fullName evidence="1">AbiEi antitoxin N-terminal domain-containing protein</fullName>
    </recommendedName>
</protein>
<dbReference type="RefSeq" id="WP_154729271.1">
    <property type="nucleotide sequence ID" value="NZ_SZYE01000052.1"/>
</dbReference>
<sequence length="315" mass="33890">MSSEVPVTAPAPAGARPLTADDLRATGLAGEDLRRAARAGSLVRVRHGAYVPAGAWTSADEAEQHRLRVRAAARRMAAPVFALESAAAVWRLPLLGGWPSDVQVLLPVSRGTTSTPGVRRHRVAAVPATRLVDGVTVTTVARTVVDLARTGSFARGLVLADHALRRSRLNTQDLAREVAWAGSGRGVRGARRVVDEAHAGAESPGESLSRARMIELGLPRPALQHEVRDRGGLVGRVDFFWQDQGVVGEFDGRLKYRAGGVGDRTAAEDRVWAEKRREDRLRAAGLRVVRWTWQDALDPARLARVLAAAGIRPPT</sequence>
<reference evidence="2 3" key="1">
    <citation type="submission" date="2019-05" db="EMBL/GenBank/DDBJ databases">
        <title>Genome sequence of Cellulomonas hominis strain CS1.</title>
        <authorList>
            <person name="Belmont J."/>
            <person name="Maclea K.S."/>
        </authorList>
    </citation>
    <scope>NUCLEOTIDE SEQUENCE [LARGE SCALE GENOMIC DNA]</scope>
    <source>
        <strain evidence="2 3">CS1</strain>
    </source>
</reference>
<feature type="domain" description="AbiEi antitoxin N-terminal" evidence="1">
    <location>
        <begin position="18"/>
        <end position="52"/>
    </location>
</feature>
<name>A0A7Z8JZE4_9CELL</name>
<dbReference type="Proteomes" id="UP000308121">
    <property type="component" value="Unassembled WGS sequence"/>
</dbReference>
<evidence type="ECO:0000313" key="3">
    <source>
        <dbReference type="Proteomes" id="UP000308121"/>
    </source>
</evidence>
<evidence type="ECO:0000313" key="2">
    <source>
        <dbReference type="EMBL" id="TKR23949.1"/>
    </source>
</evidence>
<comment type="caution">
    <text evidence="2">The sequence shown here is derived from an EMBL/GenBank/DDBJ whole genome shotgun (WGS) entry which is preliminary data.</text>
</comment>
<dbReference type="EMBL" id="SZYE01000052">
    <property type="protein sequence ID" value="TKR23949.1"/>
    <property type="molecule type" value="Genomic_DNA"/>
</dbReference>
<dbReference type="OrthoDB" id="5517693at2"/>
<gene>
    <name evidence="2" type="ORF">FA014_08535</name>
</gene>
<organism evidence="2 3">
    <name type="scientific">Cellulomonas hominis</name>
    <dbReference type="NCBI Taxonomy" id="156981"/>
    <lineage>
        <taxon>Bacteria</taxon>
        <taxon>Bacillati</taxon>
        <taxon>Actinomycetota</taxon>
        <taxon>Actinomycetes</taxon>
        <taxon>Micrococcales</taxon>
        <taxon>Cellulomonadaceae</taxon>
        <taxon>Cellulomonas</taxon>
    </lineage>
</organism>
<dbReference type="Pfam" id="PF13338">
    <property type="entry name" value="AbiEi_4"/>
    <property type="match status" value="1"/>
</dbReference>
<evidence type="ECO:0000259" key="1">
    <source>
        <dbReference type="Pfam" id="PF13338"/>
    </source>
</evidence>
<accession>A0A7Z8JZE4</accession>
<proteinExistence type="predicted"/>
<dbReference type="AlphaFoldDB" id="A0A7Z8JZE4"/>